<evidence type="ECO:0000313" key="2">
    <source>
        <dbReference type="Proteomes" id="UP000006967"/>
    </source>
</evidence>
<name>A0A9W5P2F9_BACCE</name>
<dbReference type="RefSeq" id="WP_000877816.1">
    <property type="nucleotide sequence ID" value="NZ_JH791881.1"/>
</dbReference>
<dbReference type="EMBL" id="AHFG01000030">
    <property type="protein sequence ID" value="EJR71937.1"/>
    <property type="molecule type" value="Genomic_DNA"/>
</dbReference>
<reference evidence="1 2" key="1">
    <citation type="submission" date="2012-04" db="EMBL/GenBank/DDBJ databases">
        <title>The Genome Sequence of Bacillus cereus VD154.</title>
        <authorList>
            <consortium name="The Broad Institute Genome Sequencing Platform"/>
            <consortium name="The Broad Institute Genome Sequencing Center for Infectious Disease"/>
            <person name="Feldgarden M."/>
            <person name="Van der Auwera G.A."/>
            <person name="Mahillon J."/>
            <person name="Duprez V."/>
            <person name="Timmery S."/>
            <person name="Mattelet C."/>
            <person name="Dierick K."/>
            <person name="Sun M."/>
            <person name="Yu Z."/>
            <person name="Zhu L."/>
            <person name="Hu X."/>
            <person name="Shank E.B."/>
            <person name="Swiecicka I."/>
            <person name="Hansen B.M."/>
            <person name="Andrup L."/>
            <person name="Young S.K."/>
            <person name="Zeng Q."/>
            <person name="Gargeya S."/>
            <person name="Fitzgerald M."/>
            <person name="Haas B."/>
            <person name="Abouelleil A."/>
            <person name="Alvarado L."/>
            <person name="Arachchi H.M."/>
            <person name="Berlin A."/>
            <person name="Chapman S.B."/>
            <person name="Goldberg J."/>
            <person name="Griggs A."/>
            <person name="Gujja S."/>
            <person name="Hansen M."/>
            <person name="Howarth C."/>
            <person name="Imamovic A."/>
            <person name="Larimer J."/>
            <person name="McCowen C."/>
            <person name="Montmayeur A."/>
            <person name="Murphy C."/>
            <person name="Neiman D."/>
            <person name="Pearson M."/>
            <person name="Priest M."/>
            <person name="Roberts A."/>
            <person name="Saif S."/>
            <person name="Shea T."/>
            <person name="Sisk P."/>
            <person name="Sykes S."/>
            <person name="Wortman J."/>
            <person name="Nusbaum C."/>
            <person name="Birren B."/>
        </authorList>
    </citation>
    <scope>NUCLEOTIDE SEQUENCE [LARGE SCALE GENOMIC DNA]</scope>
    <source>
        <strain evidence="1 2">VD154</strain>
    </source>
</reference>
<proteinExistence type="predicted"/>
<dbReference type="AlphaFoldDB" id="A0A9W5P2F9"/>
<protein>
    <submittedName>
        <fullName evidence="1">Uncharacterized protein</fullName>
    </submittedName>
</protein>
<organism evidence="1 2">
    <name type="scientific">Bacillus cereus VD154</name>
    <dbReference type="NCBI Taxonomy" id="1053238"/>
    <lineage>
        <taxon>Bacteria</taxon>
        <taxon>Bacillati</taxon>
        <taxon>Bacillota</taxon>
        <taxon>Bacilli</taxon>
        <taxon>Bacillales</taxon>
        <taxon>Bacillaceae</taxon>
        <taxon>Bacillus</taxon>
        <taxon>Bacillus cereus group</taxon>
    </lineage>
</organism>
<gene>
    <name evidence="1" type="ORF">IK5_02835</name>
</gene>
<evidence type="ECO:0000313" key="1">
    <source>
        <dbReference type="EMBL" id="EJR71937.1"/>
    </source>
</evidence>
<dbReference type="Proteomes" id="UP000006967">
    <property type="component" value="Unassembled WGS sequence"/>
</dbReference>
<comment type="caution">
    <text evidence="1">The sequence shown here is derived from an EMBL/GenBank/DDBJ whole genome shotgun (WGS) entry which is preliminary data.</text>
</comment>
<sequence>MKYTAELEKAINQQEQTAALCIELQILHLYEECIGFDIIDPSLYGHEILDSLSECWKEGGLD</sequence>
<accession>A0A9W5P2F9</accession>